<reference evidence="2 3" key="1">
    <citation type="submission" date="2017-10" db="EMBL/GenBank/DDBJ databases">
        <title>Paenichitinophaga pekingensis gen. nov., sp. nov., isolated from activated sludge.</title>
        <authorList>
            <person name="Jin D."/>
            <person name="Kong X."/>
            <person name="Deng Y."/>
            <person name="Bai Z."/>
        </authorList>
    </citation>
    <scope>NUCLEOTIDE SEQUENCE [LARGE SCALE GENOMIC DNA]</scope>
    <source>
        <strain evidence="2 3">13</strain>
    </source>
</reference>
<keyword evidence="3" id="KW-1185">Reference proteome</keyword>
<dbReference type="SUPFAM" id="SSF53254">
    <property type="entry name" value="Phosphoglycerate mutase-like"/>
    <property type="match status" value="1"/>
</dbReference>
<dbReference type="KEGG" id="cbae:COR50_03075"/>
<dbReference type="NCBIfam" id="TIGR03162">
    <property type="entry name" value="ribazole_cobC"/>
    <property type="match status" value="1"/>
</dbReference>
<dbReference type="GO" id="GO:0043755">
    <property type="term" value="F:alpha-ribazole phosphatase activity"/>
    <property type="evidence" value="ECO:0007669"/>
    <property type="project" value="UniProtKB-UniRule"/>
</dbReference>
<dbReference type="GO" id="GO:0005737">
    <property type="term" value="C:cytoplasm"/>
    <property type="evidence" value="ECO:0007669"/>
    <property type="project" value="TreeGrafter"/>
</dbReference>
<proteinExistence type="predicted"/>
<dbReference type="Pfam" id="PF00300">
    <property type="entry name" value="His_Phos_1"/>
    <property type="match status" value="1"/>
</dbReference>
<dbReference type="InterPro" id="IPR017578">
    <property type="entry name" value="Ribazole_CobC"/>
</dbReference>
<dbReference type="EMBL" id="CP023777">
    <property type="protein sequence ID" value="ATL46231.1"/>
    <property type="molecule type" value="Genomic_DNA"/>
</dbReference>
<accession>A0A291QQN6</accession>
<name>A0A291QQN6_9BACT</name>
<dbReference type="CDD" id="cd07067">
    <property type="entry name" value="HP_PGM_like"/>
    <property type="match status" value="1"/>
</dbReference>
<gene>
    <name evidence="2" type="primary">cobC</name>
    <name evidence="2" type="ORF">COR50_03075</name>
</gene>
<dbReference type="InterPro" id="IPR029033">
    <property type="entry name" value="His_PPase_superfam"/>
</dbReference>
<dbReference type="Proteomes" id="UP000220133">
    <property type="component" value="Chromosome"/>
</dbReference>
<dbReference type="SMART" id="SM00855">
    <property type="entry name" value="PGAM"/>
    <property type="match status" value="1"/>
</dbReference>
<sequence>MAIYFIRHTAPQIEKGICYGQSDIPLAATFDQEAVAIQRKIPGKIVLAYSSPLLRCRKLASILTGGQYVIDNRLLELNFGDWELMAWDQVPSQDLQAWMNDFVSQATPKGESYLNLFERTIDFWQSIEQLGKQENILVITHGGVIRAIQAYINSIPLEDSFSFKINYGHICKLSYGNNYWQHTDC</sequence>
<dbReference type="EC" id="3.1.3.73" evidence="1"/>
<evidence type="ECO:0000313" key="2">
    <source>
        <dbReference type="EMBL" id="ATL46231.1"/>
    </source>
</evidence>
<evidence type="ECO:0000256" key="1">
    <source>
        <dbReference type="NCBIfam" id="TIGR03162"/>
    </source>
</evidence>
<dbReference type="AlphaFoldDB" id="A0A291QQN6"/>
<organism evidence="2 3">
    <name type="scientific">Chitinophaga caeni</name>
    <dbReference type="NCBI Taxonomy" id="2029983"/>
    <lineage>
        <taxon>Bacteria</taxon>
        <taxon>Pseudomonadati</taxon>
        <taxon>Bacteroidota</taxon>
        <taxon>Chitinophagia</taxon>
        <taxon>Chitinophagales</taxon>
        <taxon>Chitinophagaceae</taxon>
        <taxon>Chitinophaga</taxon>
    </lineage>
</organism>
<protein>
    <recommendedName>
        <fullName evidence="1">Alpha-ribazole phosphatase</fullName>
        <ecNumber evidence="1">3.1.3.73</ecNumber>
    </recommendedName>
</protein>
<dbReference type="PANTHER" id="PTHR48100">
    <property type="entry name" value="BROAD-SPECIFICITY PHOSPHATASE YOR283W-RELATED"/>
    <property type="match status" value="1"/>
</dbReference>
<dbReference type="Gene3D" id="3.40.50.1240">
    <property type="entry name" value="Phosphoglycerate mutase-like"/>
    <property type="match status" value="1"/>
</dbReference>
<dbReference type="GO" id="GO:0009236">
    <property type="term" value="P:cobalamin biosynthetic process"/>
    <property type="evidence" value="ECO:0007669"/>
    <property type="project" value="UniProtKB-UniRule"/>
</dbReference>
<dbReference type="InterPro" id="IPR013078">
    <property type="entry name" value="His_Pase_superF_clade-1"/>
</dbReference>
<dbReference type="PANTHER" id="PTHR48100:SF59">
    <property type="entry name" value="ADENOSYLCOBALAMIN_ALPHA-RIBAZOLE PHOSPHATASE"/>
    <property type="match status" value="1"/>
</dbReference>
<dbReference type="InterPro" id="IPR050275">
    <property type="entry name" value="PGM_Phosphatase"/>
</dbReference>
<dbReference type="OrthoDB" id="9782128at2"/>
<dbReference type="RefSeq" id="WP_098192620.1">
    <property type="nucleotide sequence ID" value="NZ_CP023777.1"/>
</dbReference>
<evidence type="ECO:0000313" key="3">
    <source>
        <dbReference type="Proteomes" id="UP000220133"/>
    </source>
</evidence>